<keyword evidence="11" id="KW-0472">Membrane</keyword>
<comment type="similarity">
    <text evidence="4 12">Belongs to the GMC oxidoreductase family.</text>
</comment>
<gene>
    <name evidence="18" type="ORF">P8C59_004629</name>
</gene>
<dbReference type="SUPFAM" id="SSF51905">
    <property type="entry name" value="FAD/NAD(P)-binding domain"/>
    <property type="match status" value="1"/>
</dbReference>
<dbReference type="InterPro" id="IPR003953">
    <property type="entry name" value="FAD-dep_OxRdtase_2_FAD-bd"/>
</dbReference>
<proteinExistence type="inferred from homology"/>
<evidence type="ECO:0000256" key="11">
    <source>
        <dbReference type="ARBA" id="ARBA00023136"/>
    </source>
</evidence>
<evidence type="ECO:0000256" key="12">
    <source>
        <dbReference type="PIRNR" id="PIRNR028937"/>
    </source>
</evidence>
<keyword evidence="6" id="KW-0285">Flavoprotein</keyword>
<dbReference type="AlphaFoldDB" id="A0AAD9I2S7"/>
<evidence type="ECO:0000256" key="4">
    <source>
        <dbReference type="ARBA" id="ARBA00010790"/>
    </source>
</evidence>
<dbReference type="Pfam" id="PF00890">
    <property type="entry name" value="FAD_binding_2"/>
    <property type="match status" value="1"/>
</dbReference>
<feature type="region of interest" description="Disordered" evidence="14">
    <location>
        <begin position="1"/>
        <end position="21"/>
    </location>
</feature>
<evidence type="ECO:0000256" key="2">
    <source>
        <dbReference type="ARBA" id="ARBA00003842"/>
    </source>
</evidence>
<accession>A0AAD9I2S7</accession>
<sequence length="769" mass="81463">MEAPSPPQMPSPPAGGGGSSDFFNPTQWTVLLALLDTVIPAVVPTSAVRDPRAQEGVDDAEFRALTRRARASMASPPDDAALQAYLAEAPSAQPAFVHGVRRTLAGVTDGARRQLGAVLLALATRPGSLVLTGHAVAVHELPVHVRAAVLRRWGASWFASLRLLAKSLAMMAKVNWLQTSGLFRQVTGYPDVPPGWTARPPAALDFVQFPPGPAGASGTSGAAGADELVSVDTDIVVVGSGCGGAVCAKVLAEAGHRVLVVDKGYYFPPSQLPMPQEQGVHYLYENGGFIQTTDQSVALVAGSCFGGGGTVNWSASLQTQGFVRREWAREHQLPLFETAEFQACLDRVCAVMGVADPVRQSDRGQRILDGAHKLGWHAAACPQNAAGSDHHCGHCHLGCGSAEKQGPVVSWLPAAARAGARFLEGFAVDRIRWDESVDEARDPLRATGVLGTWTSRDAAGSVSGPAGERVTRRVEIRAKKVIISAGTLNSPLILMRSGLTNRHIGQNLHLHPVNFVAAYYNEDVRPWEGGIITSLCTSFEDLDGHGHGVKLEGTCVLPYCFLTHMPSDTGLDYKLAALRYRHMNGWISLTRDRDTGRVFPDPTTGRPCVEYTPSAFDAAHTLEGVLALAKISYITGASEIRVFLPNIPPFIRPAAAAAAADTIDPGITDPAFVAWLAAVRAAGNRPPGAPFSSAHQMGTCRMSSHAGAGVVDARGRVWGARDLLVADASVFPSASGANPMVTNMAIADWIARRLVDELGPVDLIKVDDD</sequence>
<dbReference type="Gene3D" id="3.50.50.60">
    <property type="entry name" value="FAD/NAD(P)-binding domain"/>
    <property type="match status" value="2"/>
</dbReference>
<dbReference type="PANTHER" id="PTHR46056:SF12">
    <property type="entry name" value="LONG-CHAIN-ALCOHOL OXIDASE"/>
    <property type="match status" value="1"/>
</dbReference>
<organism evidence="18 19">
    <name type="scientific">Phyllachora maydis</name>
    <dbReference type="NCBI Taxonomy" id="1825666"/>
    <lineage>
        <taxon>Eukaryota</taxon>
        <taxon>Fungi</taxon>
        <taxon>Dikarya</taxon>
        <taxon>Ascomycota</taxon>
        <taxon>Pezizomycotina</taxon>
        <taxon>Sordariomycetes</taxon>
        <taxon>Sordariomycetidae</taxon>
        <taxon>Phyllachorales</taxon>
        <taxon>Phyllachoraceae</taxon>
        <taxon>Phyllachora</taxon>
    </lineage>
</organism>
<dbReference type="GO" id="GO:0050660">
    <property type="term" value="F:flavin adenine dinucleotide binding"/>
    <property type="evidence" value="ECO:0007669"/>
    <property type="project" value="InterPro"/>
</dbReference>
<feature type="compositionally biased region" description="Pro residues" evidence="14">
    <location>
        <begin position="1"/>
        <end position="13"/>
    </location>
</feature>
<comment type="catalytic activity">
    <reaction evidence="1 12">
        <text>a long-chain primary fatty alcohol + O2 = a long-chain fatty aldehyde + H2O2</text>
        <dbReference type="Rhea" id="RHEA:22756"/>
        <dbReference type="ChEBI" id="CHEBI:15379"/>
        <dbReference type="ChEBI" id="CHEBI:16240"/>
        <dbReference type="ChEBI" id="CHEBI:17176"/>
        <dbReference type="ChEBI" id="CHEBI:77396"/>
        <dbReference type="EC" id="1.1.3.20"/>
    </reaction>
</comment>
<feature type="domain" description="FAD-dependent oxidoreductase 2 FAD-binding" evidence="16">
    <location>
        <begin position="234"/>
        <end position="266"/>
    </location>
</feature>
<evidence type="ECO:0000256" key="9">
    <source>
        <dbReference type="ARBA" id="ARBA00022989"/>
    </source>
</evidence>
<evidence type="ECO:0000313" key="18">
    <source>
        <dbReference type="EMBL" id="KAK2070101.1"/>
    </source>
</evidence>
<evidence type="ECO:0000259" key="15">
    <source>
        <dbReference type="Pfam" id="PF00732"/>
    </source>
</evidence>
<feature type="domain" description="Glucose-methanol-choline oxidoreductase N-terminal" evidence="15">
    <location>
        <begin position="281"/>
        <end position="513"/>
    </location>
</feature>
<evidence type="ECO:0000256" key="13">
    <source>
        <dbReference type="PIRSR" id="PIRSR028937-1"/>
    </source>
</evidence>
<evidence type="ECO:0000259" key="17">
    <source>
        <dbReference type="Pfam" id="PF05199"/>
    </source>
</evidence>
<keyword evidence="8" id="KW-0274">FAD</keyword>
<dbReference type="InterPro" id="IPR007867">
    <property type="entry name" value="GMC_OxRtase_C"/>
</dbReference>
<evidence type="ECO:0000313" key="19">
    <source>
        <dbReference type="Proteomes" id="UP001217918"/>
    </source>
</evidence>
<evidence type="ECO:0000256" key="7">
    <source>
        <dbReference type="ARBA" id="ARBA00022692"/>
    </source>
</evidence>
<evidence type="ECO:0000256" key="3">
    <source>
        <dbReference type="ARBA" id="ARBA00004370"/>
    </source>
</evidence>
<feature type="domain" description="Glucose-methanol-choline oxidoreductase C-terminal" evidence="17">
    <location>
        <begin position="689"/>
        <end position="747"/>
    </location>
</feature>
<dbReference type="EMBL" id="JAQQPM010000003">
    <property type="protein sequence ID" value="KAK2070101.1"/>
    <property type="molecule type" value="Genomic_DNA"/>
</dbReference>
<dbReference type="PIRSF" id="PIRSF028937">
    <property type="entry name" value="Lg_Ch_AO"/>
    <property type="match status" value="1"/>
</dbReference>
<dbReference type="PANTHER" id="PTHR46056">
    <property type="entry name" value="LONG-CHAIN-ALCOHOL OXIDASE"/>
    <property type="match status" value="1"/>
</dbReference>
<evidence type="ECO:0000259" key="16">
    <source>
        <dbReference type="Pfam" id="PF00890"/>
    </source>
</evidence>
<name>A0AAD9I2S7_9PEZI</name>
<evidence type="ECO:0000256" key="10">
    <source>
        <dbReference type="ARBA" id="ARBA00023002"/>
    </source>
</evidence>
<comment type="function">
    <text evidence="2">Long-chain fatty alcohol oxidase involved in the omega-oxidation pathway of lipid degradation.</text>
</comment>
<comment type="caution">
    <text evidence="18">The sequence shown here is derived from an EMBL/GenBank/DDBJ whole genome shotgun (WGS) entry which is preliminary data.</text>
</comment>
<evidence type="ECO:0000256" key="1">
    <source>
        <dbReference type="ARBA" id="ARBA00000920"/>
    </source>
</evidence>
<dbReference type="Pfam" id="PF05199">
    <property type="entry name" value="GMC_oxred_C"/>
    <property type="match status" value="1"/>
</dbReference>
<dbReference type="EC" id="1.1.3.20" evidence="5 12"/>
<evidence type="ECO:0000256" key="5">
    <source>
        <dbReference type="ARBA" id="ARBA00013125"/>
    </source>
</evidence>
<dbReference type="InterPro" id="IPR036188">
    <property type="entry name" value="FAD/NAD-bd_sf"/>
</dbReference>
<dbReference type="InterPro" id="IPR012400">
    <property type="entry name" value="Long_Oxdase"/>
</dbReference>
<keyword evidence="19" id="KW-1185">Reference proteome</keyword>
<dbReference type="GO" id="GO:0016020">
    <property type="term" value="C:membrane"/>
    <property type="evidence" value="ECO:0007669"/>
    <property type="project" value="UniProtKB-SubCell"/>
</dbReference>
<feature type="active site" description="Proton acceptor" evidence="13">
    <location>
        <position position="695"/>
    </location>
</feature>
<keyword evidence="9" id="KW-1133">Transmembrane helix</keyword>
<dbReference type="GO" id="GO:0046577">
    <property type="term" value="F:long-chain-alcohol oxidase activity"/>
    <property type="evidence" value="ECO:0007669"/>
    <property type="project" value="UniProtKB-EC"/>
</dbReference>
<keyword evidence="10 12" id="KW-0560">Oxidoreductase</keyword>
<keyword evidence="7" id="KW-0812">Transmembrane</keyword>
<evidence type="ECO:0000256" key="8">
    <source>
        <dbReference type="ARBA" id="ARBA00022827"/>
    </source>
</evidence>
<comment type="subcellular location">
    <subcellularLocation>
        <location evidence="3">Membrane</location>
    </subcellularLocation>
</comment>
<evidence type="ECO:0000256" key="6">
    <source>
        <dbReference type="ARBA" id="ARBA00022630"/>
    </source>
</evidence>
<dbReference type="InterPro" id="IPR000172">
    <property type="entry name" value="GMC_OxRdtase_N"/>
</dbReference>
<dbReference type="Proteomes" id="UP001217918">
    <property type="component" value="Unassembled WGS sequence"/>
</dbReference>
<evidence type="ECO:0000256" key="14">
    <source>
        <dbReference type="SAM" id="MobiDB-lite"/>
    </source>
</evidence>
<protein>
    <recommendedName>
        <fullName evidence="5 12">Long-chain-alcohol oxidase</fullName>
        <ecNumber evidence="5 12">1.1.3.20</ecNumber>
    </recommendedName>
</protein>
<dbReference type="Pfam" id="PF00732">
    <property type="entry name" value="GMC_oxred_N"/>
    <property type="match status" value="1"/>
</dbReference>
<reference evidence="18" key="1">
    <citation type="journal article" date="2023" name="Mol. Plant Microbe Interact.">
        <title>Elucidating the Obligate Nature and Biological Capacity of an Invasive Fungal Corn Pathogen.</title>
        <authorList>
            <person name="MacCready J.S."/>
            <person name="Roggenkamp E.M."/>
            <person name="Gdanetz K."/>
            <person name="Chilvers M.I."/>
        </authorList>
    </citation>
    <scope>NUCLEOTIDE SEQUENCE</scope>
    <source>
        <strain evidence="18">PM02</strain>
    </source>
</reference>